<dbReference type="Pfam" id="PF03603">
    <property type="entry name" value="DNA_III_psi"/>
    <property type="match status" value="1"/>
</dbReference>
<dbReference type="OrthoDB" id="893215at2"/>
<dbReference type="InterPro" id="IPR004615">
    <property type="entry name" value="DNA_pol_III_psi"/>
</dbReference>
<protein>
    <recommendedName>
        <fullName evidence="3">DNA polymerase III subunit psi</fullName>
    </recommendedName>
</protein>
<dbReference type="Proteomes" id="UP000239590">
    <property type="component" value="Unassembled WGS sequence"/>
</dbReference>
<gene>
    <name evidence="1" type="ORF">C5O19_12045</name>
</gene>
<dbReference type="GO" id="GO:0006260">
    <property type="term" value="P:DNA replication"/>
    <property type="evidence" value="ECO:0007669"/>
    <property type="project" value="InterPro"/>
</dbReference>
<dbReference type="EMBL" id="PTRA01000001">
    <property type="protein sequence ID" value="PQA60312.1"/>
    <property type="molecule type" value="Genomic_DNA"/>
</dbReference>
<keyword evidence="2" id="KW-1185">Reference proteome</keyword>
<evidence type="ECO:0000313" key="1">
    <source>
        <dbReference type="EMBL" id="PQA60312.1"/>
    </source>
</evidence>
<proteinExistence type="predicted"/>
<comment type="caution">
    <text evidence="1">The sequence shown here is derived from an EMBL/GenBank/DDBJ whole genome shotgun (WGS) entry which is preliminary data.</text>
</comment>
<evidence type="ECO:0008006" key="3">
    <source>
        <dbReference type="Google" id="ProtNLM"/>
    </source>
</evidence>
<dbReference type="AlphaFoldDB" id="A0A2S7IRK5"/>
<evidence type="ECO:0000313" key="2">
    <source>
        <dbReference type="Proteomes" id="UP000239590"/>
    </source>
</evidence>
<reference evidence="2" key="1">
    <citation type="submission" date="2018-02" db="EMBL/GenBank/DDBJ databases">
        <title>Genome sequencing of Solimonas sp. HR-BB.</title>
        <authorList>
            <person name="Lee Y."/>
            <person name="Jeon C.O."/>
        </authorList>
    </citation>
    <scope>NUCLEOTIDE SEQUENCE [LARGE SCALE GENOMIC DNA]</scope>
    <source>
        <strain evidence="2">HR-U</strain>
    </source>
</reference>
<accession>A0A2S7IRK5</accession>
<dbReference type="RefSeq" id="WP_104712469.1">
    <property type="nucleotide sequence ID" value="NZ_PTRA01000001.1"/>
</dbReference>
<dbReference type="GO" id="GO:0003887">
    <property type="term" value="F:DNA-directed DNA polymerase activity"/>
    <property type="evidence" value="ECO:0007669"/>
    <property type="project" value="InterPro"/>
</dbReference>
<organism evidence="1 2">
    <name type="scientific">Siphonobacter curvatus</name>
    <dbReference type="NCBI Taxonomy" id="2094562"/>
    <lineage>
        <taxon>Bacteria</taxon>
        <taxon>Pseudomonadati</taxon>
        <taxon>Bacteroidota</taxon>
        <taxon>Cytophagia</taxon>
        <taxon>Cytophagales</taxon>
        <taxon>Cytophagaceae</taxon>
        <taxon>Siphonobacter</taxon>
    </lineage>
</organism>
<name>A0A2S7IRK5_9BACT</name>
<sequence>MMNSSPDPVFLQQLFSDEQLFLIPSEHVPATPVAEPLQTVPQTAVAVAAIPVEAPQPIPEVQKPALPIPTPVVVPPTEKTAPVQTPEPTPLRFQHQLLVLTDNPSEKDLDLLQNILKSVGLSLESVDLLDVSQTLLSQYQSLLSSKAVHHVLSFGVPLKKMGIQVFLMPYQIRPVEEINFVMVDHLKDLHEDKAKKKALWTVLKQLFTA</sequence>
<dbReference type="GO" id="GO:0008408">
    <property type="term" value="F:3'-5' exonuclease activity"/>
    <property type="evidence" value="ECO:0007669"/>
    <property type="project" value="InterPro"/>
</dbReference>